<accession>A0AAV3AAY6</accession>
<keyword evidence="2" id="KW-1185">Reference proteome</keyword>
<comment type="caution">
    <text evidence="1">The sequence shown here is derived from an EMBL/GenBank/DDBJ whole genome shotgun (WGS) entry which is preliminary data.</text>
</comment>
<evidence type="ECO:0000313" key="1">
    <source>
        <dbReference type="EMBL" id="DBA23667.1"/>
    </source>
</evidence>
<proteinExistence type="predicted"/>
<reference evidence="1" key="1">
    <citation type="thesis" date="2020" institute="ProQuest LLC" country="789 East Eisenhower Parkway, Ann Arbor, MI, USA">
        <title>Comparative Genomics and Chromosome Evolution.</title>
        <authorList>
            <person name="Mudd A.B."/>
        </authorList>
    </citation>
    <scope>NUCLEOTIDE SEQUENCE</scope>
    <source>
        <strain evidence="1">1538</strain>
        <tissue evidence="1">Blood</tissue>
    </source>
</reference>
<sequence>MGGKMPISCLSSEIGIFFFLIYVTQSCTVAYEEGGKKTVGPTMTYYPIEESSRGICWIKVIVTFFIFRFSSALKCGNYYEHRSSLV</sequence>
<dbReference type="PROSITE" id="PS51257">
    <property type="entry name" value="PROKAR_LIPOPROTEIN"/>
    <property type="match status" value="1"/>
</dbReference>
<dbReference type="EMBL" id="DYDO01000006">
    <property type="protein sequence ID" value="DBA23667.1"/>
    <property type="molecule type" value="Genomic_DNA"/>
</dbReference>
<gene>
    <name evidence="1" type="ORF">GDO54_014559</name>
</gene>
<dbReference type="AlphaFoldDB" id="A0AAV3AAY6"/>
<evidence type="ECO:0008006" key="3">
    <source>
        <dbReference type="Google" id="ProtNLM"/>
    </source>
</evidence>
<evidence type="ECO:0000313" key="2">
    <source>
        <dbReference type="Proteomes" id="UP001181693"/>
    </source>
</evidence>
<protein>
    <recommendedName>
        <fullName evidence="3">Secreted protein</fullName>
    </recommendedName>
</protein>
<organism evidence="1 2">
    <name type="scientific">Pyxicephalus adspersus</name>
    <name type="common">African bullfrog</name>
    <dbReference type="NCBI Taxonomy" id="30357"/>
    <lineage>
        <taxon>Eukaryota</taxon>
        <taxon>Metazoa</taxon>
        <taxon>Chordata</taxon>
        <taxon>Craniata</taxon>
        <taxon>Vertebrata</taxon>
        <taxon>Euteleostomi</taxon>
        <taxon>Amphibia</taxon>
        <taxon>Batrachia</taxon>
        <taxon>Anura</taxon>
        <taxon>Neobatrachia</taxon>
        <taxon>Ranoidea</taxon>
        <taxon>Pyxicephalidae</taxon>
        <taxon>Pyxicephalinae</taxon>
        <taxon>Pyxicephalus</taxon>
    </lineage>
</organism>
<dbReference type="Proteomes" id="UP001181693">
    <property type="component" value="Unassembled WGS sequence"/>
</dbReference>
<name>A0AAV3AAY6_PYXAD</name>